<name>A0A066YRY2_9ACTN</name>
<dbReference type="AlphaFoldDB" id="A0A066YRY2"/>
<dbReference type="EMBL" id="JNBY01000093">
    <property type="protein sequence ID" value="KDN84313.1"/>
    <property type="molecule type" value="Genomic_DNA"/>
</dbReference>
<dbReference type="OrthoDB" id="3454650at2"/>
<evidence type="ECO:0000256" key="1">
    <source>
        <dbReference type="SAM" id="MobiDB-lite"/>
    </source>
</evidence>
<organism evidence="3 4">
    <name type="scientific">Kitasatospora cheerisanensis KCTC 2395</name>
    <dbReference type="NCBI Taxonomy" id="1348663"/>
    <lineage>
        <taxon>Bacteria</taxon>
        <taxon>Bacillati</taxon>
        <taxon>Actinomycetota</taxon>
        <taxon>Actinomycetes</taxon>
        <taxon>Kitasatosporales</taxon>
        <taxon>Streptomycetaceae</taxon>
        <taxon>Kitasatospora</taxon>
    </lineage>
</organism>
<evidence type="ECO:0000256" key="2">
    <source>
        <dbReference type="SAM" id="SignalP"/>
    </source>
</evidence>
<protein>
    <recommendedName>
        <fullName evidence="5">LigA protein</fullName>
    </recommendedName>
</protein>
<sequence>MKRRTALTTLLLTGTLLATAAPAGAQDVGADRPGARAWTVNAFPAGNANIQDAGPTANGRTAWAVGFRQFGKGRETSTAPVAFARDGARGDWTELALPDGLSARSVEADGAGATWATGLKYGTATGIPTARYQGGRWQVQDAPAPARSLAAGINGIAAAGGPDDVWAAGYYQPDDILTFLGLIEHWNGTSWEQVEGPRIDSDYWTLRDVVATGPSDVWAVGEIGTPEGWPRPLLLHYDGRSWNRVAVPDLDSRFGELTQLVAVGPNDIWASGTDTGMSRTDDHALVVHYDGRGWSSQETGIGAGQLNGLTRVAGGVAVVGAAKEGGRFRPVGARLTAHGWQPLDIPQGTAPQGRIPRAVMELGGRLTVVGSDLLGKDENGEPLPSMPFSVTR</sequence>
<feature type="chain" id="PRO_5001636176" description="LigA protein" evidence="2">
    <location>
        <begin position="26"/>
        <end position="392"/>
    </location>
</feature>
<evidence type="ECO:0000313" key="3">
    <source>
        <dbReference type="EMBL" id="KDN84313.1"/>
    </source>
</evidence>
<accession>A0A066YRY2</accession>
<evidence type="ECO:0000313" key="4">
    <source>
        <dbReference type="Proteomes" id="UP000027178"/>
    </source>
</evidence>
<dbReference type="Proteomes" id="UP000027178">
    <property type="component" value="Unassembled WGS sequence"/>
</dbReference>
<evidence type="ECO:0008006" key="5">
    <source>
        <dbReference type="Google" id="ProtNLM"/>
    </source>
</evidence>
<dbReference type="HOGENOM" id="CLU_054572_0_0_11"/>
<keyword evidence="2" id="KW-0732">Signal</keyword>
<dbReference type="eggNOG" id="COG4447">
    <property type="taxonomic scope" value="Bacteria"/>
</dbReference>
<proteinExistence type="predicted"/>
<dbReference type="PATRIC" id="fig|1348663.4.peg.3956"/>
<gene>
    <name evidence="3" type="ORF">KCH_41040</name>
</gene>
<dbReference type="RefSeq" id="WP_035864607.1">
    <property type="nucleotide sequence ID" value="NZ_KK853997.1"/>
</dbReference>
<comment type="caution">
    <text evidence="3">The sequence shown here is derived from an EMBL/GenBank/DDBJ whole genome shotgun (WGS) entry which is preliminary data.</text>
</comment>
<feature type="signal peptide" evidence="2">
    <location>
        <begin position="1"/>
        <end position="25"/>
    </location>
</feature>
<feature type="region of interest" description="Disordered" evidence="1">
    <location>
        <begin position="373"/>
        <end position="392"/>
    </location>
</feature>
<reference evidence="3 4" key="1">
    <citation type="submission" date="2014-05" db="EMBL/GenBank/DDBJ databases">
        <title>Draft Genome Sequence of Kitasatospora cheerisanensis KCTC 2395.</title>
        <authorList>
            <person name="Nam D.H."/>
        </authorList>
    </citation>
    <scope>NUCLEOTIDE SEQUENCE [LARGE SCALE GENOMIC DNA]</scope>
    <source>
        <strain evidence="3 4">KCTC 2395</strain>
    </source>
</reference>
<keyword evidence="4" id="KW-1185">Reference proteome</keyword>